<keyword evidence="3" id="KW-1185">Reference proteome</keyword>
<dbReference type="EMBL" id="LSSM01002884">
    <property type="protein sequence ID" value="OMJ19927.1"/>
    <property type="molecule type" value="Genomic_DNA"/>
</dbReference>
<dbReference type="AlphaFoldDB" id="A0A1R1XZ23"/>
<name>A0A1R1XZ23_9FUNG</name>
<protein>
    <submittedName>
        <fullName evidence="2">Uncharacterized protein</fullName>
    </submittedName>
</protein>
<gene>
    <name evidence="2" type="ORF">AYI69_g6423</name>
</gene>
<evidence type="ECO:0000313" key="3">
    <source>
        <dbReference type="Proteomes" id="UP000187429"/>
    </source>
</evidence>
<proteinExistence type="predicted"/>
<organism evidence="2 3">
    <name type="scientific">Smittium culicis</name>
    <dbReference type="NCBI Taxonomy" id="133412"/>
    <lineage>
        <taxon>Eukaryota</taxon>
        <taxon>Fungi</taxon>
        <taxon>Fungi incertae sedis</taxon>
        <taxon>Zoopagomycota</taxon>
        <taxon>Kickxellomycotina</taxon>
        <taxon>Harpellomycetes</taxon>
        <taxon>Harpellales</taxon>
        <taxon>Legeriomycetaceae</taxon>
        <taxon>Smittium</taxon>
    </lineage>
</organism>
<evidence type="ECO:0000313" key="2">
    <source>
        <dbReference type="EMBL" id="OMJ19927.1"/>
    </source>
</evidence>
<reference evidence="3" key="1">
    <citation type="submission" date="2017-01" db="EMBL/GenBank/DDBJ databases">
        <authorList>
            <person name="Wang Y."/>
            <person name="White M."/>
            <person name="Kvist S."/>
            <person name="Moncalvo J.-M."/>
        </authorList>
    </citation>
    <scope>NUCLEOTIDE SEQUENCE [LARGE SCALE GENOMIC DNA]</scope>
    <source>
        <strain evidence="3">ID-206-W2</strain>
    </source>
</reference>
<sequence>MMDHEGINQVPVSQEQVKELTEMVRELLKERELNIEPEDPYVTTRIPLTDLAVYPELTEALPSIEEDFYRTPLTEEERKEVIHSCPKSSSMNYLPPPLNDSESTAVKKADTTLNGIKVALAQETRITTYDQHIVFANTMGVLLADIASKGHTRKTGKPSQGNGTSWKSWRLILPARSLKNAPESESPFVGASRLVSKTAPTAKLLRRKPLKLYIHPSLTKTTRSNQIFTGEDADDERGTQTSPGLEEIESSCRNEEFQNGNADFNIQVGSEEGLYEITRPNGCIHAYPNPQDVQEVSSILVERQILPVPRAPVWTVTQPPHFHQGLKTSFDMGLITGYASLGVPRQPVSFRRIQGDMQHEHQQSLIQVARAGVKNQGREIFDHTETSYHAFRNANQHPENDAESSHFQVQGPALGGLKVI</sequence>
<accession>A0A1R1XZ23</accession>
<dbReference type="Proteomes" id="UP000187429">
    <property type="component" value="Unassembled WGS sequence"/>
</dbReference>
<feature type="region of interest" description="Disordered" evidence="1">
    <location>
        <begin position="224"/>
        <end position="244"/>
    </location>
</feature>
<comment type="caution">
    <text evidence="2">The sequence shown here is derived from an EMBL/GenBank/DDBJ whole genome shotgun (WGS) entry which is preliminary data.</text>
</comment>
<evidence type="ECO:0000256" key="1">
    <source>
        <dbReference type="SAM" id="MobiDB-lite"/>
    </source>
</evidence>
<dbReference type="OrthoDB" id="5545891at2759"/>